<proteinExistence type="predicted"/>
<comment type="subcellular location">
    <subcellularLocation>
        <location evidence="1">Membrane</location>
        <topology evidence="1">Single-pass membrane protein</topology>
    </subcellularLocation>
</comment>
<evidence type="ECO:0000256" key="5">
    <source>
        <dbReference type="SAM" id="MobiDB-lite"/>
    </source>
</evidence>
<dbReference type="Pfam" id="PF04228">
    <property type="entry name" value="Zn_peptidase"/>
    <property type="match status" value="1"/>
</dbReference>
<organism evidence="7 8">
    <name type="scientific">Allonocardiopsis opalescens</name>
    <dbReference type="NCBI Taxonomy" id="1144618"/>
    <lineage>
        <taxon>Bacteria</taxon>
        <taxon>Bacillati</taxon>
        <taxon>Actinomycetota</taxon>
        <taxon>Actinomycetes</taxon>
        <taxon>Streptosporangiales</taxon>
        <taxon>Allonocardiopsis</taxon>
    </lineage>
</organism>
<dbReference type="AlphaFoldDB" id="A0A2T0PU23"/>
<feature type="region of interest" description="Disordered" evidence="5">
    <location>
        <begin position="60"/>
        <end position="88"/>
    </location>
</feature>
<name>A0A2T0PU23_9ACTN</name>
<feature type="region of interest" description="Disordered" evidence="5">
    <location>
        <begin position="1"/>
        <end position="26"/>
    </location>
</feature>
<keyword evidence="4 6" id="KW-0472">Membrane</keyword>
<dbReference type="Proteomes" id="UP000237846">
    <property type="component" value="Unassembled WGS sequence"/>
</dbReference>
<evidence type="ECO:0000313" key="8">
    <source>
        <dbReference type="Proteomes" id="UP000237846"/>
    </source>
</evidence>
<evidence type="ECO:0000256" key="6">
    <source>
        <dbReference type="SAM" id="Phobius"/>
    </source>
</evidence>
<reference evidence="7 8" key="1">
    <citation type="submission" date="2018-03" db="EMBL/GenBank/DDBJ databases">
        <title>Genomic Encyclopedia of Archaeal and Bacterial Type Strains, Phase II (KMG-II): from individual species to whole genera.</title>
        <authorList>
            <person name="Goeker M."/>
        </authorList>
    </citation>
    <scope>NUCLEOTIDE SEQUENCE [LARGE SCALE GENOMIC DNA]</scope>
    <source>
        <strain evidence="7 8">DSM 45601</strain>
    </source>
</reference>
<dbReference type="PANTHER" id="PTHR30168:SF0">
    <property type="entry name" value="INNER MEMBRANE PROTEIN"/>
    <property type="match status" value="1"/>
</dbReference>
<dbReference type="EMBL" id="PVZC01000010">
    <property type="protein sequence ID" value="PRX92393.1"/>
    <property type="molecule type" value="Genomic_DNA"/>
</dbReference>
<keyword evidence="3 6" id="KW-1133">Transmembrane helix</keyword>
<gene>
    <name evidence="7" type="ORF">CLV72_110153</name>
</gene>
<feature type="compositionally biased region" description="Pro residues" evidence="5">
    <location>
        <begin position="1"/>
        <end position="18"/>
    </location>
</feature>
<feature type="transmembrane region" description="Helical" evidence="6">
    <location>
        <begin position="33"/>
        <end position="55"/>
    </location>
</feature>
<evidence type="ECO:0000256" key="4">
    <source>
        <dbReference type="ARBA" id="ARBA00023136"/>
    </source>
</evidence>
<evidence type="ECO:0008006" key="9">
    <source>
        <dbReference type="Google" id="ProtNLM"/>
    </source>
</evidence>
<evidence type="ECO:0000313" key="7">
    <source>
        <dbReference type="EMBL" id="PRX92393.1"/>
    </source>
</evidence>
<comment type="caution">
    <text evidence="7">The sequence shown here is derived from an EMBL/GenBank/DDBJ whole genome shotgun (WGS) entry which is preliminary data.</text>
</comment>
<keyword evidence="8" id="KW-1185">Reference proteome</keyword>
<dbReference type="PANTHER" id="PTHR30168">
    <property type="entry name" value="PUTATIVE MEMBRANE PROTEIN YPFJ"/>
    <property type="match status" value="1"/>
</dbReference>
<evidence type="ECO:0000256" key="2">
    <source>
        <dbReference type="ARBA" id="ARBA00022692"/>
    </source>
</evidence>
<accession>A0A2T0PU23</accession>
<dbReference type="GO" id="GO:0016020">
    <property type="term" value="C:membrane"/>
    <property type="evidence" value="ECO:0007669"/>
    <property type="project" value="UniProtKB-SubCell"/>
</dbReference>
<protein>
    <recommendedName>
        <fullName evidence="9">Metalloprotease</fullName>
    </recommendedName>
</protein>
<evidence type="ECO:0000256" key="1">
    <source>
        <dbReference type="ARBA" id="ARBA00004167"/>
    </source>
</evidence>
<evidence type="ECO:0000256" key="3">
    <source>
        <dbReference type="ARBA" id="ARBA00022989"/>
    </source>
</evidence>
<keyword evidence="2 6" id="KW-0812">Transmembrane</keyword>
<dbReference type="InterPro" id="IPR007343">
    <property type="entry name" value="Uncharacterised_pept_Zn_put"/>
</dbReference>
<sequence>MHGGPPPGPPAGPPPPGFGPGGRPPGRRGVAPLSAFIGTAVAAVALALLLVLMWWTPGEGAPGQAAPPEREPGDRGGQTASAAPPPVWESARNPLYAYGPLPSVDCDTPRLSVTSHASWTEFAPAVGACLDDMWGPQFAALGRRPASPEYAVADAGADSECGPAPEDALGFYCSAEHTIYIVVDQITEMAAFWPDAQAEGVWIGLVAHEYAHYVQDRVEILDHAYRLGWESGERATEQEMSRRTELQAECLSAAGLAALGRFDTDDRDRFNAVLNSGGDSETHGSTANRREWFRRGWHMETVSDCNTFTASDAEVA</sequence>